<dbReference type="Pfam" id="PF20151">
    <property type="entry name" value="DUF6533"/>
    <property type="match status" value="1"/>
</dbReference>
<proteinExistence type="predicted"/>
<reference evidence="2 3" key="1">
    <citation type="submission" date="2019-01" db="EMBL/GenBank/DDBJ databases">
        <title>Draft genome sequences of three monokaryotic isolates of the white-rot basidiomycete fungus Dichomitus squalens.</title>
        <authorList>
            <consortium name="DOE Joint Genome Institute"/>
            <person name="Lopez S.C."/>
            <person name="Andreopoulos B."/>
            <person name="Pangilinan J."/>
            <person name="Lipzen A."/>
            <person name="Riley R."/>
            <person name="Ahrendt S."/>
            <person name="Ng V."/>
            <person name="Barry K."/>
            <person name="Daum C."/>
            <person name="Grigoriev I.V."/>
            <person name="Hilden K.S."/>
            <person name="Makela M.R."/>
            <person name="de Vries R.P."/>
        </authorList>
    </citation>
    <scope>NUCLEOTIDE SEQUENCE [LARGE SCALE GENOMIC DNA]</scope>
    <source>
        <strain evidence="2 3">CBS 464.89</strain>
    </source>
</reference>
<evidence type="ECO:0000313" key="3">
    <source>
        <dbReference type="Proteomes" id="UP000292082"/>
    </source>
</evidence>
<dbReference type="Proteomes" id="UP000292082">
    <property type="component" value="Unassembled WGS sequence"/>
</dbReference>
<protein>
    <recommendedName>
        <fullName evidence="1">DUF6533 domain-containing protein</fullName>
    </recommendedName>
</protein>
<keyword evidence="3" id="KW-1185">Reference proteome</keyword>
<evidence type="ECO:0000259" key="1">
    <source>
        <dbReference type="Pfam" id="PF20151"/>
    </source>
</evidence>
<sequence>MGILQATHLLPALHDTSALRLRSLSMAENSEVQVVFQNFFTHCWAYAADALLAYDYVLTFHSEVALFWTGGRVSGATILFLLNRYITLAAQIFDTAPLPSSVESAFSSYVAYVVLRASQYLAWAAFSALRSYALCPHPYRWPVSATVFALSSVPIVTNMWINLYRLAFVKEPQLGLIATNPISVSTILKRDMIVEVATRSSMIASDLVVLCVTWYRTYQTAKLSLRSLGKQTFASILLLDGMALLVLSVLQMTFTLTRVATDVGMALTSVIAILEEPITAILTSRFLIDLQNAQRKLAGSSRSVSLGELAFEPQSSRNTSRFIGSLGGQLSFHEGVDREDEVEDAM</sequence>
<feature type="domain" description="DUF6533" evidence="1">
    <location>
        <begin position="47"/>
        <end position="89"/>
    </location>
</feature>
<evidence type="ECO:0000313" key="2">
    <source>
        <dbReference type="EMBL" id="TBU52766.1"/>
    </source>
</evidence>
<dbReference type="AlphaFoldDB" id="A0A4Q9PI10"/>
<organism evidence="2 3">
    <name type="scientific">Dichomitus squalens</name>
    <dbReference type="NCBI Taxonomy" id="114155"/>
    <lineage>
        <taxon>Eukaryota</taxon>
        <taxon>Fungi</taxon>
        <taxon>Dikarya</taxon>
        <taxon>Basidiomycota</taxon>
        <taxon>Agaricomycotina</taxon>
        <taxon>Agaricomycetes</taxon>
        <taxon>Polyporales</taxon>
        <taxon>Polyporaceae</taxon>
        <taxon>Dichomitus</taxon>
    </lineage>
</organism>
<accession>A0A4Q9PI10</accession>
<name>A0A4Q9PI10_9APHY</name>
<dbReference type="EMBL" id="ML145237">
    <property type="protein sequence ID" value="TBU52766.1"/>
    <property type="molecule type" value="Genomic_DNA"/>
</dbReference>
<gene>
    <name evidence="2" type="ORF">BD310DRAFT_939400</name>
</gene>
<dbReference type="InterPro" id="IPR045340">
    <property type="entry name" value="DUF6533"/>
</dbReference>